<name>A0A6A4ICM1_9AGAR</name>
<evidence type="ECO:0000259" key="5">
    <source>
        <dbReference type="PROSITE" id="PS50865"/>
    </source>
</evidence>
<dbReference type="OrthoDB" id="2212237at2759"/>
<feature type="domain" description="MYND-type" evidence="5">
    <location>
        <begin position="442"/>
        <end position="490"/>
    </location>
</feature>
<keyword evidence="3" id="KW-0862">Zinc</keyword>
<evidence type="ECO:0000256" key="1">
    <source>
        <dbReference type="ARBA" id="ARBA00022723"/>
    </source>
</evidence>
<evidence type="ECO:0000256" key="2">
    <source>
        <dbReference type="ARBA" id="ARBA00022771"/>
    </source>
</evidence>
<keyword evidence="2 4" id="KW-0863">Zinc-finger</keyword>
<dbReference type="EMBL" id="ML769391">
    <property type="protein sequence ID" value="KAE9408366.1"/>
    <property type="molecule type" value="Genomic_DNA"/>
</dbReference>
<dbReference type="Pfam" id="PF01753">
    <property type="entry name" value="zf-MYND"/>
    <property type="match status" value="1"/>
</dbReference>
<evidence type="ECO:0000313" key="7">
    <source>
        <dbReference type="Proteomes" id="UP000799118"/>
    </source>
</evidence>
<organism evidence="6 7">
    <name type="scientific">Gymnopus androsaceus JB14</name>
    <dbReference type="NCBI Taxonomy" id="1447944"/>
    <lineage>
        <taxon>Eukaryota</taxon>
        <taxon>Fungi</taxon>
        <taxon>Dikarya</taxon>
        <taxon>Basidiomycota</taxon>
        <taxon>Agaricomycotina</taxon>
        <taxon>Agaricomycetes</taxon>
        <taxon>Agaricomycetidae</taxon>
        <taxon>Agaricales</taxon>
        <taxon>Marasmiineae</taxon>
        <taxon>Omphalotaceae</taxon>
        <taxon>Gymnopus</taxon>
    </lineage>
</organism>
<proteinExistence type="predicted"/>
<protein>
    <recommendedName>
        <fullName evidence="5">MYND-type domain-containing protein</fullName>
    </recommendedName>
</protein>
<keyword evidence="1" id="KW-0479">Metal-binding</keyword>
<reference evidence="6" key="1">
    <citation type="journal article" date="2019" name="Environ. Microbiol.">
        <title>Fungal ecological strategies reflected in gene transcription - a case study of two litter decomposers.</title>
        <authorList>
            <person name="Barbi F."/>
            <person name="Kohler A."/>
            <person name="Barry K."/>
            <person name="Baskaran P."/>
            <person name="Daum C."/>
            <person name="Fauchery L."/>
            <person name="Ihrmark K."/>
            <person name="Kuo A."/>
            <person name="LaButti K."/>
            <person name="Lipzen A."/>
            <person name="Morin E."/>
            <person name="Grigoriev I.V."/>
            <person name="Henrissat B."/>
            <person name="Lindahl B."/>
            <person name="Martin F."/>
        </authorList>
    </citation>
    <scope>NUCLEOTIDE SEQUENCE</scope>
    <source>
        <strain evidence="6">JB14</strain>
    </source>
</reference>
<dbReference type="Proteomes" id="UP000799118">
    <property type="component" value="Unassembled WGS sequence"/>
</dbReference>
<keyword evidence="7" id="KW-1185">Reference proteome</keyword>
<evidence type="ECO:0000313" key="6">
    <source>
        <dbReference type="EMBL" id="KAE9408366.1"/>
    </source>
</evidence>
<dbReference type="Gene3D" id="6.10.140.2220">
    <property type="match status" value="1"/>
</dbReference>
<evidence type="ECO:0000256" key="3">
    <source>
        <dbReference type="ARBA" id="ARBA00022833"/>
    </source>
</evidence>
<dbReference type="SUPFAM" id="SSF144232">
    <property type="entry name" value="HIT/MYND zinc finger-like"/>
    <property type="match status" value="1"/>
</dbReference>
<dbReference type="AlphaFoldDB" id="A0A6A4ICM1"/>
<sequence length="648" mass="73676">MFGSSNYAFIRRHAIGSTDVTGPAIVDLSKLATAENIFDILSVIHQHLKFNPADCAIHDWPSSPRLMIAVHCLQGIDEIQSSDIFEDIQESDTVTRKQFRLAMKLLWPDVWRWIESLIILCVRNDNPLVRKLTGKDWEDMQKWRTQIINNLMQLTTDLMLKHDSFHPSMLSIDGFTECMVEGWLHVLQRNLESSRYAGQAMLHHFLSDCSPQDIHQHRGKLVRCLETDELKRGMGVLMNHIESCPVDSVAYPLLVFVQCAEVSTTLRRQILPLDPLALVIRVHFSLHLPIFFAPATTTVMMSLRIFDVLIANGSIMWVKNALDNDILLHILRAQRFINNLSIDAVSFDELGWDALKELEDKLYIILMCLRPYTLYPSVLRRISRAIKSVDRLELLEKYGVEVKPSSSQGTIGAAWAILCSEVKINERLLSCKSDYAHQLCASVSCPHKSSGTAFTLLRCSGCQQVFYCSRSCQIIDWKRKPEHLSHKVVCARIIDDRRACIGLPVNTVDLFAASKIALTRTMMDQKDPLRKLIQKFNLSRSQSEEERLDDSAIYCSLVTVRLDCRQYPLKAGVLSFFDVISLYPEEEEQREALLSGALTFLPSGWVDAFEIAKKKDLTLVYIVLPNSSLSRTVVVGPWNARTGIREQG</sequence>
<evidence type="ECO:0000256" key="4">
    <source>
        <dbReference type="PROSITE-ProRule" id="PRU00134"/>
    </source>
</evidence>
<dbReference type="InterPro" id="IPR002893">
    <property type="entry name" value="Znf_MYND"/>
</dbReference>
<gene>
    <name evidence="6" type="ORF">BT96DRAFT_913952</name>
</gene>
<accession>A0A6A4ICM1</accession>
<dbReference type="PROSITE" id="PS50865">
    <property type="entry name" value="ZF_MYND_2"/>
    <property type="match status" value="1"/>
</dbReference>
<dbReference type="GO" id="GO:0008270">
    <property type="term" value="F:zinc ion binding"/>
    <property type="evidence" value="ECO:0007669"/>
    <property type="project" value="UniProtKB-KW"/>
</dbReference>